<comment type="caution">
    <text evidence="1">The sequence shown here is derived from an EMBL/GenBank/DDBJ whole genome shotgun (WGS) entry which is preliminary data.</text>
</comment>
<reference evidence="1 2" key="1">
    <citation type="journal article" date="2015" name="J. Microbiol.">
        <title>Sphingosinicella ginsenosidimutans sp. nov., with ginsenoside converting activity.</title>
        <authorList>
            <person name="Kim J.K."/>
            <person name="Kang M.S."/>
            <person name="Park S.C."/>
            <person name="Kim K.M."/>
            <person name="Choi K."/>
            <person name="Yoon M.H."/>
            <person name="Im W.T."/>
        </authorList>
    </citation>
    <scope>NUCLEOTIDE SEQUENCE [LARGE SCALE GENOMIC DNA]</scope>
    <source>
        <strain evidence="1 2">BS-11</strain>
    </source>
</reference>
<dbReference type="EMBL" id="VOQQ01000001">
    <property type="protein sequence ID" value="TXC64158.1"/>
    <property type="molecule type" value="Genomic_DNA"/>
</dbReference>
<dbReference type="Proteomes" id="UP000321249">
    <property type="component" value="Unassembled WGS sequence"/>
</dbReference>
<dbReference type="AlphaFoldDB" id="A0A5C6TWP6"/>
<organism evidence="1 2">
    <name type="scientific">Allosphingosinicella ginsenosidimutans</name>
    <dbReference type="NCBI Taxonomy" id="1176539"/>
    <lineage>
        <taxon>Bacteria</taxon>
        <taxon>Pseudomonadati</taxon>
        <taxon>Pseudomonadota</taxon>
        <taxon>Alphaproteobacteria</taxon>
        <taxon>Sphingomonadales</taxon>
        <taxon>Sphingomonadaceae</taxon>
        <taxon>Allosphingosinicella</taxon>
    </lineage>
</organism>
<evidence type="ECO:0000313" key="1">
    <source>
        <dbReference type="EMBL" id="TXC64158.1"/>
    </source>
</evidence>
<protein>
    <submittedName>
        <fullName evidence="1">DUF2849 domain-containing protein</fullName>
    </submittedName>
</protein>
<sequence>MAVKAPSLPAILTANALIDGVVLYATREGWTERLGEAEVARDADGLARLEAALRAAEAADGVIDPVLVPVALDAAGRIVPDHYRDRIRALGPTVRGDLGPQAVGEHRHVSL</sequence>
<dbReference type="InterPro" id="IPR021270">
    <property type="entry name" value="DUF2849"/>
</dbReference>
<dbReference type="Pfam" id="PF11011">
    <property type="entry name" value="DUF2849"/>
    <property type="match status" value="1"/>
</dbReference>
<accession>A0A5C6TWP6</accession>
<name>A0A5C6TWP6_9SPHN</name>
<gene>
    <name evidence="1" type="ORF">FRZ32_11105</name>
</gene>
<dbReference type="RefSeq" id="WP_147043564.1">
    <property type="nucleotide sequence ID" value="NZ_BAABIR010000001.1"/>
</dbReference>
<proteinExistence type="predicted"/>
<evidence type="ECO:0000313" key="2">
    <source>
        <dbReference type="Proteomes" id="UP000321249"/>
    </source>
</evidence>
<dbReference type="OrthoDB" id="9815695at2"/>
<keyword evidence="2" id="KW-1185">Reference proteome</keyword>